<dbReference type="AlphaFoldDB" id="A0A2C5WX81"/>
<reference evidence="4 5" key="1">
    <citation type="journal article" date="2013" name="Fungal Biol.">
        <title>Analysis of microsatellite markers in the genome of the plant pathogen Ceratocystis fimbriata.</title>
        <authorList>
            <person name="Simpson M.C."/>
            <person name="Wilken P.M."/>
            <person name="Coetzee M.P."/>
            <person name="Wingfield M.J."/>
            <person name="Wingfield B.D."/>
        </authorList>
    </citation>
    <scope>NUCLEOTIDE SEQUENCE [LARGE SCALE GENOMIC DNA]</scope>
    <source>
        <strain evidence="4 5">CBS 114723</strain>
    </source>
</reference>
<accession>A0A2C5WX81</accession>
<keyword evidence="2" id="KW-0732">Signal</keyword>
<sequence length="396" mass="42632">MQPPAVLATLFCFASMTLGHTWVEMLMRISSKGTMIGIPGYPRGYVARSDPGFNDKEVLYQLPTPGTSGLIPQTAPISKFSSDKYTADRPMLQASPGEFIAMRYQENGHVSLPNNSPNKPLNRGTVYVYGTSQPSDDDTLLNIHKVWNLEGTGGDKRGVLLSTRHYDDGRCHQTNSGPISTDRAAKFPKTADNLQGTDLWCQTDVQLPSNIDIGSVYTLYWVWDWPTLDPALINIQDTANGNYPTQGGSVKIPEVYLSTADVKIVSASSLTTRGDIQVMAAAASNTSPDTIGNAAIPEQLSNLFQVAVNSSSNNGSDGDKGVPTTTKPTVLPTPIKPSATFVPSTFSMTTRSRPASKPTGKKLVTVTAAPVYVTSTVTIALHTQAMSTIIRRFSLL</sequence>
<feature type="signal peptide" evidence="2">
    <location>
        <begin position="1"/>
        <end position="19"/>
    </location>
</feature>
<gene>
    <name evidence="4" type="ORF">CFIMG_007455RA00001</name>
</gene>
<feature type="chain" id="PRO_5013174612" description="DUF7492 domain-containing protein" evidence="2">
    <location>
        <begin position="20"/>
        <end position="396"/>
    </location>
</feature>
<evidence type="ECO:0000256" key="1">
    <source>
        <dbReference type="SAM" id="MobiDB-lite"/>
    </source>
</evidence>
<feature type="region of interest" description="Disordered" evidence="1">
    <location>
        <begin position="311"/>
        <end position="334"/>
    </location>
</feature>
<protein>
    <recommendedName>
        <fullName evidence="3">DUF7492 domain-containing protein</fullName>
    </recommendedName>
</protein>
<evidence type="ECO:0000259" key="3">
    <source>
        <dbReference type="Pfam" id="PF24320"/>
    </source>
</evidence>
<evidence type="ECO:0000313" key="4">
    <source>
        <dbReference type="EMBL" id="PHH50251.1"/>
    </source>
</evidence>
<keyword evidence="5" id="KW-1185">Reference proteome</keyword>
<comment type="caution">
    <text evidence="4">The sequence shown here is derived from an EMBL/GenBank/DDBJ whole genome shotgun (WGS) entry which is preliminary data.</text>
</comment>
<name>A0A2C5WX81_9PEZI</name>
<dbReference type="Proteomes" id="UP000222788">
    <property type="component" value="Unassembled WGS sequence"/>
</dbReference>
<reference evidence="4 5" key="2">
    <citation type="journal article" date="2013" name="IMA Fungus">
        <title>IMA Genome-F 1: Ceratocystis fimbriata: Draft nuclear genome sequence for the plant pathogen, Ceratocystis fimbriata.</title>
        <authorList>
            <person name="Wilken P.M."/>
            <person name="Steenkamp E.T."/>
            <person name="Wingfield M.J."/>
            <person name="de Beer Z.W."/>
            <person name="Wingfield B.D."/>
        </authorList>
    </citation>
    <scope>NUCLEOTIDE SEQUENCE [LARGE SCALE GENOMIC DNA]</scope>
    <source>
        <strain evidence="4 5">CBS 114723</strain>
    </source>
</reference>
<feature type="domain" description="DUF7492" evidence="3">
    <location>
        <begin position="19"/>
        <end position="269"/>
    </location>
</feature>
<dbReference type="OrthoDB" id="64281at2759"/>
<evidence type="ECO:0000256" key="2">
    <source>
        <dbReference type="SAM" id="SignalP"/>
    </source>
</evidence>
<evidence type="ECO:0000313" key="5">
    <source>
        <dbReference type="Proteomes" id="UP000222788"/>
    </source>
</evidence>
<dbReference type="InterPro" id="IPR055915">
    <property type="entry name" value="DUF7492"/>
</dbReference>
<dbReference type="EMBL" id="APWK03000139">
    <property type="protein sequence ID" value="PHH50251.1"/>
    <property type="molecule type" value="Genomic_DNA"/>
</dbReference>
<organism evidence="4 5">
    <name type="scientific">Ceratocystis fimbriata CBS 114723</name>
    <dbReference type="NCBI Taxonomy" id="1035309"/>
    <lineage>
        <taxon>Eukaryota</taxon>
        <taxon>Fungi</taxon>
        <taxon>Dikarya</taxon>
        <taxon>Ascomycota</taxon>
        <taxon>Pezizomycotina</taxon>
        <taxon>Sordariomycetes</taxon>
        <taxon>Hypocreomycetidae</taxon>
        <taxon>Microascales</taxon>
        <taxon>Ceratocystidaceae</taxon>
        <taxon>Ceratocystis</taxon>
    </lineage>
</organism>
<dbReference type="Pfam" id="PF24320">
    <property type="entry name" value="DUF7492"/>
    <property type="match status" value="1"/>
</dbReference>
<proteinExistence type="predicted"/>